<proteinExistence type="predicted"/>
<protein>
    <submittedName>
        <fullName evidence="3">Extracellular solute-binding protein</fullName>
    </submittedName>
</protein>
<dbReference type="InterPro" id="IPR050490">
    <property type="entry name" value="Bact_solute-bd_prot1"/>
</dbReference>
<dbReference type="PANTHER" id="PTHR43649">
    <property type="entry name" value="ARABINOSE-BINDING PROTEIN-RELATED"/>
    <property type="match status" value="1"/>
</dbReference>
<evidence type="ECO:0000313" key="4">
    <source>
        <dbReference type="Proteomes" id="UP001500751"/>
    </source>
</evidence>
<dbReference type="Gene3D" id="3.40.190.10">
    <property type="entry name" value="Periplasmic binding protein-like II"/>
    <property type="match status" value="2"/>
</dbReference>
<feature type="chain" id="PRO_5045044081" evidence="2">
    <location>
        <begin position="34"/>
        <end position="484"/>
    </location>
</feature>
<organism evidence="3 4">
    <name type="scientific">Catenulispora yoronensis</name>
    <dbReference type="NCBI Taxonomy" id="450799"/>
    <lineage>
        <taxon>Bacteria</taxon>
        <taxon>Bacillati</taxon>
        <taxon>Actinomycetota</taxon>
        <taxon>Actinomycetes</taxon>
        <taxon>Catenulisporales</taxon>
        <taxon>Catenulisporaceae</taxon>
        <taxon>Catenulispora</taxon>
    </lineage>
</organism>
<comment type="caution">
    <text evidence="3">The sequence shown here is derived from an EMBL/GenBank/DDBJ whole genome shotgun (WGS) entry which is preliminary data.</text>
</comment>
<dbReference type="InterPro" id="IPR006059">
    <property type="entry name" value="SBP"/>
</dbReference>
<name>A0ABP5FJZ8_9ACTN</name>
<reference evidence="4" key="1">
    <citation type="journal article" date="2019" name="Int. J. Syst. Evol. Microbiol.">
        <title>The Global Catalogue of Microorganisms (GCM) 10K type strain sequencing project: providing services to taxonomists for standard genome sequencing and annotation.</title>
        <authorList>
            <consortium name="The Broad Institute Genomics Platform"/>
            <consortium name="The Broad Institute Genome Sequencing Center for Infectious Disease"/>
            <person name="Wu L."/>
            <person name="Ma J."/>
        </authorList>
    </citation>
    <scope>NUCLEOTIDE SEQUENCE [LARGE SCALE GENOMIC DNA]</scope>
    <source>
        <strain evidence="4">JCM 16014</strain>
    </source>
</reference>
<evidence type="ECO:0000256" key="1">
    <source>
        <dbReference type="SAM" id="MobiDB-lite"/>
    </source>
</evidence>
<dbReference type="EMBL" id="BAAAQN010000014">
    <property type="protein sequence ID" value="GAA2028167.1"/>
    <property type="molecule type" value="Genomic_DNA"/>
</dbReference>
<accession>A0ABP5FJZ8</accession>
<feature type="signal peptide" evidence="2">
    <location>
        <begin position="1"/>
        <end position="33"/>
    </location>
</feature>
<sequence length="484" mass="50965">MRPKRSGHPRPRHPRPRPLRTFIAVAAAAATLAAGCSSSKSSPSGADVNSANQPKNPTLVITANDISGGKNGAEADWIQKSLIPDFIKAEAAKGITATVTFRANGVDDNAYKSKLALDLQSGTGDDVFALDGIWVGEFADAGYLKPLADVAGTQVDDWDGWKQITNAVQALGEYQGKRYGVPNGTDGRVIFFNKKLFAQAGLPTDWQPKSWQDIYDAADKLKALSGVTPIQWDGGVPMGEATTIQGFLPLLAGAGGSLYADGKWQKPGKSFTDALGFYQKVYGGGYGDAVLQQDAKGRDKSFSEFAAGKIGMYAESDYMWRAVVNPQGGTAPMADRDAGVGYALIPAQTPGSGIRKQDFVSYSGGSDWSVNPKTKYPQAAWDFLAFMNSNAETVSRIGGAAKITARTDVNTQVLAADPMLKFVNDKVLPITSFRPSLAAYNDVSALVQKAVADVVGGKSPDEAAATYEKGLEALVGAASIAGGS</sequence>
<dbReference type="Pfam" id="PF01547">
    <property type="entry name" value="SBP_bac_1"/>
    <property type="match status" value="1"/>
</dbReference>
<keyword evidence="2" id="KW-0732">Signal</keyword>
<feature type="region of interest" description="Disordered" evidence="1">
    <location>
        <begin position="36"/>
        <end position="56"/>
    </location>
</feature>
<dbReference type="Proteomes" id="UP001500751">
    <property type="component" value="Unassembled WGS sequence"/>
</dbReference>
<gene>
    <name evidence="3" type="ORF">GCM10009839_28980</name>
</gene>
<keyword evidence="4" id="KW-1185">Reference proteome</keyword>
<evidence type="ECO:0000256" key="2">
    <source>
        <dbReference type="SAM" id="SignalP"/>
    </source>
</evidence>
<feature type="compositionally biased region" description="Polar residues" evidence="1">
    <location>
        <begin position="47"/>
        <end position="56"/>
    </location>
</feature>
<dbReference type="SUPFAM" id="SSF53850">
    <property type="entry name" value="Periplasmic binding protein-like II"/>
    <property type="match status" value="1"/>
</dbReference>
<dbReference type="RefSeq" id="WP_344666099.1">
    <property type="nucleotide sequence ID" value="NZ_BAAAQN010000014.1"/>
</dbReference>
<dbReference type="PANTHER" id="PTHR43649:SF14">
    <property type="entry name" value="BLR3389 PROTEIN"/>
    <property type="match status" value="1"/>
</dbReference>
<evidence type="ECO:0000313" key="3">
    <source>
        <dbReference type="EMBL" id="GAA2028167.1"/>
    </source>
</evidence>